<dbReference type="Proteomes" id="UP000838412">
    <property type="component" value="Chromosome 13"/>
</dbReference>
<dbReference type="PANTHER" id="PTHR19959:SF119">
    <property type="entry name" value="FUNGAL LIPASE-LIKE DOMAIN-CONTAINING PROTEIN"/>
    <property type="match status" value="1"/>
</dbReference>
<protein>
    <submittedName>
        <fullName evidence="1">Hypp7208 protein</fullName>
    </submittedName>
</protein>
<accession>A0A8K0ECZ6</accession>
<evidence type="ECO:0000313" key="1">
    <source>
        <dbReference type="EMBL" id="CAH1244099.1"/>
    </source>
</evidence>
<dbReference type="PANTHER" id="PTHR19959">
    <property type="entry name" value="KINESIN LIGHT CHAIN"/>
    <property type="match status" value="1"/>
</dbReference>
<keyword evidence="2" id="KW-1185">Reference proteome</keyword>
<evidence type="ECO:0000313" key="2">
    <source>
        <dbReference type="Proteomes" id="UP000838412"/>
    </source>
</evidence>
<sequence length="232" mass="26009">MTSLLRKLQDLELSLKSQHGQVGYGRALREAIISSDIFTEVEVLKGLGDLHLQKGKLSKDTAEFDKAAGLYAASLLLCTDPDMGQTLKHRIGYMEKLSKQLLQGYNPRYQSPDYRGTADSYVLRVAKICDKSDKRVGKPWHSVEEIYTESLVHAIGNSDVLLELEVLKSLGDLYLEKGKKTSDVSQFSKAAAMYNKALTRCGDPETKLTLEHRIKYVDKIREVAKKAKTITK</sequence>
<reference evidence="1" key="1">
    <citation type="submission" date="2022-01" db="EMBL/GenBank/DDBJ databases">
        <authorList>
            <person name="Braso-Vives M."/>
        </authorList>
    </citation>
    <scope>NUCLEOTIDE SEQUENCE</scope>
</reference>
<name>A0A8K0ECZ6_BRALA</name>
<dbReference type="AlphaFoldDB" id="A0A8K0ECZ6"/>
<dbReference type="InterPro" id="IPR011990">
    <property type="entry name" value="TPR-like_helical_dom_sf"/>
</dbReference>
<proteinExistence type="predicted"/>
<gene>
    <name evidence="1" type="primary">Hypp7208</name>
    <name evidence="1" type="ORF">BLAG_LOCUS6826</name>
</gene>
<dbReference type="OrthoDB" id="10047531at2759"/>
<dbReference type="Gene3D" id="1.25.40.10">
    <property type="entry name" value="Tetratricopeptide repeat domain"/>
    <property type="match status" value="1"/>
</dbReference>
<organism evidence="1 2">
    <name type="scientific">Branchiostoma lanceolatum</name>
    <name type="common">Common lancelet</name>
    <name type="synonym">Amphioxus lanceolatum</name>
    <dbReference type="NCBI Taxonomy" id="7740"/>
    <lineage>
        <taxon>Eukaryota</taxon>
        <taxon>Metazoa</taxon>
        <taxon>Chordata</taxon>
        <taxon>Cephalochordata</taxon>
        <taxon>Leptocardii</taxon>
        <taxon>Amphioxiformes</taxon>
        <taxon>Branchiostomatidae</taxon>
        <taxon>Branchiostoma</taxon>
    </lineage>
</organism>
<dbReference type="EMBL" id="OV696698">
    <property type="protein sequence ID" value="CAH1244099.1"/>
    <property type="molecule type" value="Genomic_DNA"/>
</dbReference>